<dbReference type="Gene3D" id="2.60.120.260">
    <property type="entry name" value="Galactose-binding domain-like"/>
    <property type="match status" value="1"/>
</dbReference>
<accession>A0A4R7ZGJ1</accession>
<dbReference type="Proteomes" id="UP000295447">
    <property type="component" value="Unassembled WGS sequence"/>
</dbReference>
<comment type="caution">
    <text evidence="1">The sequence shown here is derived from an EMBL/GenBank/DDBJ whole genome shotgun (WGS) entry which is preliminary data.</text>
</comment>
<protein>
    <recommendedName>
        <fullName evidence="3">F5/8 type C domain-containing protein</fullName>
    </recommendedName>
</protein>
<proteinExistence type="predicted"/>
<name>A0A4R7ZGJ1_9ACTN</name>
<reference evidence="1 2" key="1">
    <citation type="submission" date="2019-03" db="EMBL/GenBank/DDBJ databases">
        <title>Genomic Encyclopedia of Type Strains, Phase III (KMG-III): the genomes of soil and plant-associated and newly described type strains.</title>
        <authorList>
            <person name="Whitman W."/>
        </authorList>
    </citation>
    <scope>NUCLEOTIDE SEQUENCE [LARGE SCALE GENOMIC DNA]</scope>
    <source>
        <strain evidence="1 2">VKM Ac-2570</strain>
    </source>
</reference>
<dbReference type="AlphaFoldDB" id="A0A4R7ZGJ1"/>
<evidence type="ECO:0000313" key="2">
    <source>
        <dbReference type="Proteomes" id="UP000295447"/>
    </source>
</evidence>
<sequence>MSAVGDTAPVLTVDLGTYKDVSQVDVYSGYGYPNVATGTVLTAFKVEGHTSAGWVQLGSYTANTRALVSTPVTSAAIDQIRLAITDPSSTTPDIARVYEVAAH</sequence>
<dbReference type="EMBL" id="SODF01000004">
    <property type="protein sequence ID" value="TDW14100.1"/>
    <property type="molecule type" value="Genomic_DNA"/>
</dbReference>
<evidence type="ECO:0008006" key="3">
    <source>
        <dbReference type="Google" id="ProtNLM"/>
    </source>
</evidence>
<organism evidence="1 2">
    <name type="scientific">Kribbella kalugense</name>
    <dbReference type="NCBI Taxonomy" id="2512221"/>
    <lineage>
        <taxon>Bacteria</taxon>
        <taxon>Bacillati</taxon>
        <taxon>Actinomycetota</taxon>
        <taxon>Actinomycetes</taxon>
        <taxon>Propionibacteriales</taxon>
        <taxon>Kribbellaceae</taxon>
        <taxon>Kribbella</taxon>
    </lineage>
</organism>
<gene>
    <name evidence="1" type="ORF">EV650_7682</name>
</gene>
<keyword evidence="2" id="KW-1185">Reference proteome</keyword>
<evidence type="ECO:0000313" key="1">
    <source>
        <dbReference type="EMBL" id="TDW14100.1"/>
    </source>
</evidence>